<dbReference type="Gene3D" id="2.40.170.20">
    <property type="entry name" value="TonB-dependent receptor, beta-barrel domain"/>
    <property type="match status" value="1"/>
</dbReference>
<dbReference type="Gene3D" id="2.170.130.10">
    <property type="entry name" value="TonB-dependent receptor, plug domain"/>
    <property type="match status" value="1"/>
</dbReference>
<dbReference type="InterPro" id="IPR008969">
    <property type="entry name" value="CarboxyPept-like_regulatory"/>
</dbReference>
<evidence type="ECO:0000313" key="13">
    <source>
        <dbReference type="Proteomes" id="UP000289775"/>
    </source>
</evidence>
<sequence length="783" mass="87844">MKKIIYSSLILSFFLSWSQEENITVPTINKTPGIATTQTTGTVKGQITDNGNPLPYASIHIRETGNGISGDENGNYSIKLPAGNYTLTASAIGYRTKERTVSITANNESLLNIELETSSLNLDQVVITASRSQERRQEAPVIVTVTNSAILQKTESLSLSEGLNFQPGLRMETNCQNCGFSQVRMNGLDGAYSQILLDSRPVFSALNGIYGLDQIPTNMIDRIEVVRGGGSALYGSNAIAGTINIITKDPVENNFEINSHLGLIDGKQPDKALTLNGTVLNEDLTLGMQVFGMLRDRNPYDANGDGFTEITRMENRTFGFKAFHRYQNRRKLTLDFHTINEFRRGGSQLDLQPFESDITEQIRSKMTGGGVTYEFSNEDMNNKYSLYANAQQSKNENFYGGRADDEFGNIDYEESIRGFGNTEVTTYITGAQWIHDQESFLGGRGTFTAGSEYKREEMTDRKPGYNAFVNQQLNILGIYAQEEWKVNQRLKLLGGLRADFHNAAQEDVVFNPRLNILYDIKKNLQWRTSYAKGFRAPQVFSEDIHARIAAGEVSLIRLSDNLKSETSNSFLTSLDWSKTTEHLEAGATIEAFYTCLNNPFILEQVEETLWEKRNGKGADVYGINIEGKFAPNEKWQMQAGATIQKALYSEAVDWSDNLENTNRNFFRSPNFYGNMIVTYAPKKEFQNNLTLVYTGSMYVPHYAGYIADDELEKTEGFTEVSWKSSYTFTLQDQFELQLSGGIQNIFNAYQKDFDLGVDRDASYIYGPGRPRTIFVGVKIGTNL</sequence>
<keyword evidence="6 8" id="KW-0472">Membrane</keyword>
<keyword evidence="5 9" id="KW-0798">TonB box</keyword>
<evidence type="ECO:0000313" key="12">
    <source>
        <dbReference type="EMBL" id="RYJ43824.1"/>
    </source>
</evidence>
<feature type="domain" description="TonB-dependent receptor-like beta-barrel" evidence="10">
    <location>
        <begin position="322"/>
        <end position="745"/>
    </location>
</feature>
<dbReference type="GO" id="GO:0015344">
    <property type="term" value="F:siderophore uptake transmembrane transporter activity"/>
    <property type="evidence" value="ECO:0007669"/>
    <property type="project" value="TreeGrafter"/>
</dbReference>
<dbReference type="RefSeq" id="WP_129750484.1">
    <property type="nucleotide sequence ID" value="NZ_JUIW01000004.1"/>
</dbReference>
<keyword evidence="3 8" id="KW-1134">Transmembrane beta strand</keyword>
<dbReference type="InterPro" id="IPR036942">
    <property type="entry name" value="Beta-barrel_TonB_sf"/>
</dbReference>
<evidence type="ECO:0000256" key="6">
    <source>
        <dbReference type="ARBA" id="ARBA00023136"/>
    </source>
</evidence>
<dbReference type="PROSITE" id="PS52016">
    <property type="entry name" value="TONB_DEPENDENT_REC_3"/>
    <property type="match status" value="1"/>
</dbReference>
<evidence type="ECO:0000256" key="2">
    <source>
        <dbReference type="ARBA" id="ARBA00022448"/>
    </source>
</evidence>
<evidence type="ECO:0000256" key="1">
    <source>
        <dbReference type="ARBA" id="ARBA00004571"/>
    </source>
</evidence>
<dbReference type="InterPro" id="IPR039426">
    <property type="entry name" value="TonB-dep_rcpt-like"/>
</dbReference>
<keyword evidence="4 8" id="KW-0812">Transmembrane</keyword>
<dbReference type="InterPro" id="IPR000531">
    <property type="entry name" value="Beta-barrel_TonB"/>
</dbReference>
<dbReference type="PANTHER" id="PTHR30069:SF57">
    <property type="entry name" value="TONB-DEPENDENT RECEPTOR"/>
    <property type="match status" value="1"/>
</dbReference>
<evidence type="ECO:0000259" key="11">
    <source>
        <dbReference type="Pfam" id="PF07715"/>
    </source>
</evidence>
<dbReference type="OrthoDB" id="9760333at2"/>
<comment type="subcellular location">
    <subcellularLocation>
        <location evidence="1 8">Cell outer membrane</location>
        <topology evidence="1 8">Multi-pass membrane protein</topology>
    </subcellularLocation>
</comment>
<organism evidence="12 13">
    <name type="scientific">Flavobacterium beibuense</name>
    <dbReference type="NCBI Taxonomy" id="657326"/>
    <lineage>
        <taxon>Bacteria</taxon>
        <taxon>Pseudomonadati</taxon>
        <taxon>Bacteroidota</taxon>
        <taxon>Flavobacteriia</taxon>
        <taxon>Flavobacteriales</taxon>
        <taxon>Flavobacteriaceae</taxon>
        <taxon>Flavobacterium</taxon>
    </lineage>
</organism>
<dbReference type="GO" id="GO:0044718">
    <property type="term" value="P:siderophore transmembrane transport"/>
    <property type="evidence" value="ECO:0007669"/>
    <property type="project" value="TreeGrafter"/>
</dbReference>
<reference evidence="12 13" key="1">
    <citation type="submission" date="2014-12" db="EMBL/GenBank/DDBJ databases">
        <title>Genome sequence of Flavobacterium beibuense RSKm HC5.</title>
        <authorList>
            <person name="Kim J.F."/>
            <person name="Song J.Y."/>
            <person name="Kwak M.-J."/>
            <person name="Lee S.-W."/>
        </authorList>
    </citation>
    <scope>NUCLEOTIDE SEQUENCE [LARGE SCALE GENOMIC DNA]</scope>
    <source>
        <strain evidence="12 13">RSKm HC5</strain>
    </source>
</reference>
<comment type="similarity">
    <text evidence="8 9">Belongs to the TonB-dependent receptor family.</text>
</comment>
<evidence type="ECO:0000256" key="7">
    <source>
        <dbReference type="ARBA" id="ARBA00023237"/>
    </source>
</evidence>
<evidence type="ECO:0000256" key="9">
    <source>
        <dbReference type="RuleBase" id="RU003357"/>
    </source>
</evidence>
<evidence type="ECO:0000259" key="10">
    <source>
        <dbReference type="Pfam" id="PF00593"/>
    </source>
</evidence>
<dbReference type="Pfam" id="PF00593">
    <property type="entry name" value="TonB_dep_Rec_b-barrel"/>
    <property type="match status" value="1"/>
</dbReference>
<keyword evidence="12" id="KW-0675">Receptor</keyword>
<dbReference type="Gene3D" id="2.60.40.1120">
    <property type="entry name" value="Carboxypeptidase-like, regulatory domain"/>
    <property type="match status" value="1"/>
</dbReference>
<keyword evidence="13" id="KW-1185">Reference proteome</keyword>
<keyword evidence="2 8" id="KW-0813">Transport</keyword>
<dbReference type="PANTHER" id="PTHR30069">
    <property type="entry name" value="TONB-DEPENDENT OUTER MEMBRANE RECEPTOR"/>
    <property type="match status" value="1"/>
</dbReference>
<dbReference type="Proteomes" id="UP000289775">
    <property type="component" value="Unassembled WGS sequence"/>
</dbReference>
<dbReference type="Pfam" id="PF07715">
    <property type="entry name" value="Plug"/>
    <property type="match status" value="1"/>
</dbReference>
<comment type="caution">
    <text evidence="12">The sequence shown here is derived from an EMBL/GenBank/DDBJ whole genome shotgun (WGS) entry which is preliminary data.</text>
</comment>
<accession>A0A444WDL1</accession>
<dbReference type="Pfam" id="PF13715">
    <property type="entry name" value="CarbopepD_reg_2"/>
    <property type="match status" value="1"/>
</dbReference>
<dbReference type="SUPFAM" id="SSF49464">
    <property type="entry name" value="Carboxypeptidase regulatory domain-like"/>
    <property type="match status" value="1"/>
</dbReference>
<evidence type="ECO:0000256" key="8">
    <source>
        <dbReference type="PROSITE-ProRule" id="PRU01360"/>
    </source>
</evidence>
<feature type="domain" description="TonB-dependent receptor plug" evidence="11">
    <location>
        <begin position="136"/>
        <end position="242"/>
    </location>
</feature>
<evidence type="ECO:0000256" key="3">
    <source>
        <dbReference type="ARBA" id="ARBA00022452"/>
    </source>
</evidence>
<dbReference type="SUPFAM" id="SSF56935">
    <property type="entry name" value="Porins"/>
    <property type="match status" value="1"/>
</dbReference>
<dbReference type="InterPro" id="IPR037066">
    <property type="entry name" value="Plug_dom_sf"/>
</dbReference>
<protein>
    <submittedName>
        <fullName evidence="12">Colicin I receptor</fullName>
    </submittedName>
</protein>
<dbReference type="EMBL" id="JUIW01000004">
    <property type="protein sequence ID" value="RYJ43824.1"/>
    <property type="molecule type" value="Genomic_DNA"/>
</dbReference>
<evidence type="ECO:0000256" key="4">
    <source>
        <dbReference type="ARBA" id="ARBA00022692"/>
    </source>
</evidence>
<dbReference type="InterPro" id="IPR012910">
    <property type="entry name" value="Plug_dom"/>
</dbReference>
<name>A0A444WDL1_9FLAO</name>
<keyword evidence="7 8" id="KW-0998">Cell outer membrane</keyword>
<dbReference type="AlphaFoldDB" id="A0A444WDL1"/>
<gene>
    <name evidence="12" type="ORF">NU09_1332</name>
</gene>
<dbReference type="GO" id="GO:0009279">
    <property type="term" value="C:cell outer membrane"/>
    <property type="evidence" value="ECO:0007669"/>
    <property type="project" value="UniProtKB-SubCell"/>
</dbReference>
<proteinExistence type="inferred from homology"/>
<evidence type="ECO:0000256" key="5">
    <source>
        <dbReference type="ARBA" id="ARBA00023077"/>
    </source>
</evidence>